<dbReference type="PANTHER" id="PTHR20835">
    <property type="entry name" value="E3 UBIQUITIN-PROTEIN LIGASE PPP1R11-RELATED"/>
    <property type="match status" value="1"/>
</dbReference>
<dbReference type="HOGENOM" id="CLU_098333_0_2_1"/>
<comment type="function">
    <text evidence="2">Regulator of type 1 phosphatases which maintains protein phosphatase activity under strict control.</text>
</comment>
<evidence type="ECO:0000313" key="4">
    <source>
        <dbReference type="EMBL" id="KIM33248.1"/>
    </source>
</evidence>
<feature type="region of interest" description="Disordered" evidence="3">
    <location>
        <begin position="109"/>
        <end position="186"/>
    </location>
</feature>
<dbReference type="Proteomes" id="UP000054097">
    <property type="component" value="Unassembled WGS sequence"/>
</dbReference>
<dbReference type="EMBL" id="KN824278">
    <property type="protein sequence ID" value="KIM33248.1"/>
    <property type="molecule type" value="Genomic_DNA"/>
</dbReference>
<reference evidence="4 5" key="1">
    <citation type="submission" date="2014-04" db="EMBL/GenBank/DDBJ databases">
        <authorList>
            <consortium name="DOE Joint Genome Institute"/>
            <person name="Kuo A."/>
            <person name="Zuccaro A."/>
            <person name="Kohler A."/>
            <person name="Nagy L.G."/>
            <person name="Floudas D."/>
            <person name="Copeland A."/>
            <person name="Barry K.W."/>
            <person name="Cichocki N."/>
            <person name="Veneault-Fourrey C."/>
            <person name="LaButti K."/>
            <person name="Lindquist E.A."/>
            <person name="Lipzen A."/>
            <person name="Lundell T."/>
            <person name="Morin E."/>
            <person name="Murat C."/>
            <person name="Sun H."/>
            <person name="Tunlid A."/>
            <person name="Henrissat B."/>
            <person name="Grigoriev I.V."/>
            <person name="Hibbett D.S."/>
            <person name="Martin F."/>
            <person name="Nordberg H.P."/>
            <person name="Cantor M.N."/>
            <person name="Hua S.X."/>
        </authorList>
    </citation>
    <scope>NUCLEOTIDE SEQUENCE [LARGE SCALE GENOMIC DNA]</scope>
    <source>
        <strain evidence="4 5">MAFF 305830</strain>
    </source>
</reference>
<keyword evidence="2" id="KW-0539">Nucleus</keyword>
<evidence type="ECO:0000256" key="1">
    <source>
        <dbReference type="ARBA" id="ARBA00005605"/>
    </source>
</evidence>
<evidence type="ECO:0000256" key="2">
    <source>
        <dbReference type="RuleBase" id="RU367162"/>
    </source>
</evidence>
<feature type="compositionally biased region" description="Acidic residues" evidence="3">
    <location>
        <begin position="115"/>
        <end position="124"/>
    </location>
</feature>
<dbReference type="Pfam" id="PF07491">
    <property type="entry name" value="PPI_Ypi1"/>
    <property type="match status" value="1"/>
</dbReference>
<dbReference type="AlphaFoldDB" id="A0A0C2X557"/>
<comment type="similarity">
    <text evidence="1 2">Belongs to the YPI1 family.</text>
</comment>
<dbReference type="GO" id="GO:0008157">
    <property type="term" value="F:protein phosphatase 1 binding"/>
    <property type="evidence" value="ECO:0007669"/>
    <property type="project" value="TreeGrafter"/>
</dbReference>
<gene>
    <name evidence="4" type="ORF">M408DRAFT_61467</name>
</gene>
<dbReference type="GO" id="GO:0004865">
    <property type="term" value="F:protein serine/threonine phosphatase inhibitor activity"/>
    <property type="evidence" value="ECO:0007669"/>
    <property type="project" value="UniProtKB-UniRule"/>
</dbReference>
<dbReference type="STRING" id="933852.A0A0C2X557"/>
<protein>
    <recommendedName>
        <fullName evidence="2">Type 1 phosphatases regulator</fullName>
    </recommendedName>
</protein>
<reference evidence="5" key="2">
    <citation type="submission" date="2015-01" db="EMBL/GenBank/DDBJ databases">
        <title>Evolutionary Origins and Diversification of the Mycorrhizal Mutualists.</title>
        <authorList>
            <consortium name="DOE Joint Genome Institute"/>
            <consortium name="Mycorrhizal Genomics Consortium"/>
            <person name="Kohler A."/>
            <person name="Kuo A."/>
            <person name="Nagy L.G."/>
            <person name="Floudas D."/>
            <person name="Copeland A."/>
            <person name="Barry K.W."/>
            <person name="Cichocki N."/>
            <person name="Veneault-Fourrey C."/>
            <person name="LaButti K."/>
            <person name="Lindquist E.A."/>
            <person name="Lipzen A."/>
            <person name="Lundell T."/>
            <person name="Morin E."/>
            <person name="Murat C."/>
            <person name="Riley R."/>
            <person name="Ohm R."/>
            <person name="Sun H."/>
            <person name="Tunlid A."/>
            <person name="Henrissat B."/>
            <person name="Grigoriev I.V."/>
            <person name="Hibbett D.S."/>
            <person name="Martin F."/>
        </authorList>
    </citation>
    <scope>NUCLEOTIDE SEQUENCE [LARGE SCALE GENOMIC DNA]</scope>
    <source>
        <strain evidence="5">MAFF 305830</strain>
    </source>
</reference>
<sequence>MQRMRPAQRPATDASRTLVIHDAAPREQHPADPEAGNAPEETGDDNGRDDSVQPVLVLNLTGGGNDVKRKRKAGQRVVWKEDVVDNEGAGKKKSKIALSPAVCCIYHKPRRWDESSDESSDDSDCEGHNHGHGGHGADDAPEAGSSSSNNVATPSATVTVPAALRHHSDLNAYESQPHRPGPPAHN</sequence>
<proteinExistence type="inferred from homology"/>
<feature type="compositionally biased region" description="Basic and acidic residues" evidence="3">
    <location>
        <begin position="23"/>
        <end position="32"/>
    </location>
</feature>
<accession>A0A0C2X557</accession>
<name>A0A0C2X557_SERVB</name>
<comment type="subcellular location">
    <subcellularLocation>
        <location evidence="2">Nucleus</location>
    </subcellularLocation>
</comment>
<evidence type="ECO:0000256" key="3">
    <source>
        <dbReference type="SAM" id="MobiDB-lite"/>
    </source>
</evidence>
<dbReference type="OrthoDB" id="307488at2759"/>
<dbReference type="GO" id="GO:0005634">
    <property type="term" value="C:nucleus"/>
    <property type="evidence" value="ECO:0007669"/>
    <property type="project" value="UniProtKB-SubCell"/>
</dbReference>
<dbReference type="InterPro" id="IPR011107">
    <property type="entry name" value="PPI_Ypi1"/>
</dbReference>
<organism evidence="4 5">
    <name type="scientific">Serendipita vermifera MAFF 305830</name>
    <dbReference type="NCBI Taxonomy" id="933852"/>
    <lineage>
        <taxon>Eukaryota</taxon>
        <taxon>Fungi</taxon>
        <taxon>Dikarya</taxon>
        <taxon>Basidiomycota</taxon>
        <taxon>Agaricomycotina</taxon>
        <taxon>Agaricomycetes</taxon>
        <taxon>Sebacinales</taxon>
        <taxon>Serendipitaceae</taxon>
        <taxon>Serendipita</taxon>
    </lineage>
</organism>
<dbReference type="PANTHER" id="PTHR20835:SF0">
    <property type="entry name" value="E3 UBIQUITIN-PROTEIN LIGASE PPP1R11"/>
    <property type="match status" value="1"/>
</dbReference>
<feature type="compositionally biased region" description="Low complexity" evidence="3">
    <location>
        <begin position="151"/>
        <end position="163"/>
    </location>
</feature>
<keyword evidence="5" id="KW-1185">Reference proteome</keyword>
<evidence type="ECO:0000313" key="5">
    <source>
        <dbReference type="Proteomes" id="UP000054097"/>
    </source>
</evidence>
<feature type="region of interest" description="Disordered" evidence="3">
    <location>
        <begin position="1"/>
        <end position="94"/>
    </location>
</feature>